<dbReference type="Proteomes" id="UP000655208">
    <property type="component" value="Unassembled WGS sequence"/>
</dbReference>
<keyword evidence="2" id="KW-1185">Reference proteome</keyword>
<dbReference type="InterPro" id="IPR036412">
    <property type="entry name" value="HAD-like_sf"/>
</dbReference>
<dbReference type="InterPro" id="IPR023214">
    <property type="entry name" value="HAD_sf"/>
</dbReference>
<dbReference type="SUPFAM" id="SSF56784">
    <property type="entry name" value="HAD-like"/>
    <property type="match status" value="1"/>
</dbReference>
<dbReference type="RefSeq" id="WP_188941042.1">
    <property type="nucleotide sequence ID" value="NZ_BMNA01000003.1"/>
</dbReference>
<evidence type="ECO:0000313" key="2">
    <source>
        <dbReference type="Proteomes" id="UP000655208"/>
    </source>
</evidence>
<comment type="caution">
    <text evidence="1">The sequence shown here is derived from an EMBL/GenBank/DDBJ whole genome shotgun (WGS) entry which is preliminary data.</text>
</comment>
<evidence type="ECO:0000313" key="1">
    <source>
        <dbReference type="EMBL" id="GGL97327.1"/>
    </source>
</evidence>
<dbReference type="EMBL" id="BMNA01000003">
    <property type="protein sequence ID" value="GGL97327.1"/>
    <property type="molecule type" value="Genomic_DNA"/>
</dbReference>
<reference evidence="1" key="1">
    <citation type="journal article" date="2014" name="Int. J. Syst. Evol. Microbiol.">
        <title>Complete genome sequence of Corynebacterium casei LMG S-19264T (=DSM 44701T), isolated from a smear-ripened cheese.</title>
        <authorList>
            <consortium name="US DOE Joint Genome Institute (JGI-PGF)"/>
            <person name="Walter F."/>
            <person name="Albersmeier A."/>
            <person name="Kalinowski J."/>
            <person name="Ruckert C."/>
        </authorList>
    </citation>
    <scope>NUCLEOTIDE SEQUENCE</scope>
    <source>
        <strain evidence="1">CGMCC 4.7308</strain>
    </source>
</reference>
<reference evidence="1" key="2">
    <citation type="submission" date="2020-09" db="EMBL/GenBank/DDBJ databases">
        <authorList>
            <person name="Sun Q."/>
            <person name="Zhou Y."/>
        </authorList>
    </citation>
    <scope>NUCLEOTIDE SEQUENCE</scope>
    <source>
        <strain evidence="1">CGMCC 4.7308</strain>
    </source>
</reference>
<protein>
    <recommendedName>
        <fullName evidence="3">HAD family hydrolase</fullName>
    </recommendedName>
</protein>
<proteinExistence type="predicted"/>
<dbReference type="Gene3D" id="3.40.50.1000">
    <property type="entry name" value="HAD superfamily/HAD-like"/>
    <property type="match status" value="1"/>
</dbReference>
<organism evidence="1 2">
    <name type="scientific">Nakamurella endophytica</name>
    <dbReference type="NCBI Taxonomy" id="1748367"/>
    <lineage>
        <taxon>Bacteria</taxon>
        <taxon>Bacillati</taxon>
        <taxon>Actinomycetota</taxon>
        <taxon>Actinomycetes</taxon>
        <taxon>Nakamurellales</taxon>
        <taxon>Nakamurellaceae</taxon>
        <taxon>Nakamurella</taxon>
    </lineage>
</organism>
<dbReference type="AlphaFoldDB" id="A0A917WE73"/>
<evidence type="ECO:0008006" key="3">
    <source>
        <dbReference type="Google" id="ProtNLM"/>
    </source>
</evidence>
<gene>
    <name evidence="1" type="ORF">GCM10011594_16320</name>
</gene>
<accession>A0A917WE73</accession>
<name>A0A917WE73_9ACTN</name>
<sequence>MTGTTSPRRTLVVSDLDRTLIYSPSALQLAGPDEDAPTLVCVEVVDGRPHSFLTLAAAESLGRIHRAAVFVPTTTRTVAQYRRVHFPGIRPRWAVTSNGGHLLEDGRVDPAWNRHVRQAIAGDGTDLAEVIAELKLRADGDWVLKRRVGDELFCYLVVDVEALPPGFVPEWRQWCTERNWSVSMQGRKIYAIPRSLSKESAVREVARRAGTDRTVAAGDGALDAGVLVAADRSIRPPHGELDATGWAHPGVEVSGRAGVLAADDITAWFEDQLRPSSP</sequence>